<proteinExistence type="predicted"/>
<gene>
    <name evidence="1" type="ORF">ACFQ35_05815</name>
</gene>
<accession>A0ABW3V200</accession>
<protein>
    <submittedName>
        <fullName evidence="1">Uncharacterized protein</fullName>
    </submittedName>
</protein>
<keyword evidence="2" id="KW-1185">Reference proteome</keyword>
<dbReference type="EMBL" id="JBHTMA010000032">
    <property type="protein sequence ID" value="MFD1226667.1"/>
    <property type="molecule type" value="Genomic_DNA"/>
</dbReference>
<sequence>MKLALEEECVHMENKWFFKWYHIGSHDGVVIDDFRGGAIRYAGLAYTGTPTIVYWQTISHYLQQKIGQLFNELEVSVQKYTSIETRRKALSESENLLCIFANKIRQKAVETDQRLRSNGVKFSVVQDRGRWSGTSSAAIARRIVTLVEIYCDQEDENLALGNLMTDTVSLVKADGTMIKENIKARVTRDMITTFDTKLPVAVGDHILRALNNGLVDDFVVLDPSFNSAAGTIKAHFQIKVRRSDHPANSPAQTIQQITQNFHGSHVRVYNDNAIDQSHNVTTINNTGIDLSQLQAFVAELKLNLQSLPEQPRIQIAESLVQLDREMSLGLPEPAKARSIVQSIKSIAENAAGGIISSGIVSMAASVLTGLPI</sequence>
<reference evidence="2" key="1">
    <citation type="journal article" date="2019" name="Int. J. Syst. Evol. Microbiol.">
        <title>The Global Catalogue of Microorganisms (GCM) 10K type strain sequencing project: providing services to taxonomists for standard genome sequencing and annotation.</title>
        <authorList>
            <consortium name="The Broad Institute Genomics Platform"/>
            <consortium name="The Broad Institute Genome Sequencing Center for Infectious Disease"/>
            <person name="Wu L."/>
            <person name="Ma J."/>
        </authorList>
    </citation>
    <scope>NUCLEOTIDE SEQUENCE [LARGE SCALE GENOMIC DNA]</scope>
    <source>
        <strain evidence="2">CCUG 49584</strain>
    </source>
</reference>
<name>A0ABW3V200_9HYPH</name>
<organism evidence="1 2">
    <name type="scientific">Pseudochrobactrum kiredjianiae</name>
    <dbReference type="NCBI Taxonomy" id="386305"/>
    <lineage>
        <taxon>Bacteria</taxon>
        <taxon>Pseudomonadati</taxon>
        <taxon>Pseudomonadota</taxon>
        <taxon>Alphaproteobacteria</taxon>
        <taxon>Hyphomicrobiales</taxon>
        <taxon>Brucellaceae</taxon>
        <taxon>Pseudochrobactrum</taxon>
    </lineage>
</organism>
<dbReference type="Proteomes" id="UP001597263">
    <property type="component" value="Unassembled WGS sequence"/>
</dbReference>
<evidence type="ECO:0000313" key="1">
    <source>
        <dbReference type="EMBL" id="MFD1226667.1"/>
    </source>
</evidence>
<comment type="caution">
    <text evidence="1">The sequence shown here is derived from an EMBL/GenBank/DDBJ whole genome shotgun (WGS) entry which is preliminary data.</text>
</comment>
<evidence type="ECO:0000313" key="2">
    <source>
        <dbReference type="Proteomes" id="UP001597263"/>
    </source>
</evidence>